<comment type="caution">
    <text evidence="2">The sequence shown here is derived from an EMBL/GenBank/DDBJ whole genome shotgun (WGS) entry which is preliminary data.</text>
</comment>
<evidence type="ECO:0000313" key="4">
    <source>
        <dbReference type="Proteomes" id="UP000095008"/>
    </source>
</evidence>
<dbReference type="eggNOG" id="ENOG5032YPG">
    <property type="taxonomic scope" value="Bacteria"/>
</dbReference>
<gene>
    <name evidence="2" type="ORF">A6M23_00935</name>
    <name evidence="1" type="ORF">A6P07_20130</name>
</gene>
<protein>
    <recommendedName>
        <fullName evidence="5">Plasmid related protein</fullName>
    </recommendedName>
</protein>
<reference evidence="2 3" key="1">
    <citation type="journal article" date="2016" name="Int. J. Mol. Sci.">
        <title>Comparative genomics of the extreme acidophile Acidithiobacillus thiooxidans reveals intraspecific divergence and niche adaptation.</title>
        <authorList>
            <person name="Zhang X."/>
            <person name="Feng X."/>
            <person name="Tao J."/>
            <person name="Ma L."/>
            <person name="Xiao Y."/>
            <person name="Liang Y."/>
            <person name="Liu X."/>
            <person name="Yin H."/>
        </authorList>
    </citation>
    <scope>NUCLEOTIDE SEQUENCE [LARGE SCALE GENOMIC DNA]</scope>
    <source>
        <strain evidence="1 3">A02</strain>
        <strain evidence="2">DXS-W</strain>
    </source>
</reference>
<dbReference type="STRING" id="930.GCA_002079865_02731"/>
<dbReference type="OrthoDB" id="5296590at2"/>
<dbReference type="Proteomes" id="UP000094893">
    <property type="component" value="Unassembled WGS sequence"/>
</dbReference>
<proteinExistence type="predicted"/>
<dbReference type="EMBL" id="LWRY01000007">
    <property type="protein sequence ID" value="OCX76073.1"/>
    <property type="molecule type" value="Genomic_DNA"/>
</dbReference>
<accession>A0A1C2J5U7</accession>
<dbReference type="RefSeq" id="WP_010640394.1">
    <property type="nucleotide sequence ID" value="NZ_DAIAWO010000116.1"/>
</dbReference>
<sequence length="93" mass="10457">MKKTMLFELGSIYVSPDAQAIFESGELDPQELLRRHVTADWDEASDPEVVRASEKAIQSEGVIVSSWQISGYTVWIRTDSSRKTTIIDLPLES</sequence>
<organism evidence="2 4">
    <name type="scientific">Acidithiobacillus thiooxidans</name>
    <name type="common">Thiobacillus thiooxidans</name>
    <dbReference type="NCBI Taxonomy" id="930"/>
    <lineage>
        <taxon>Bacteria</taxon>
        <taxon>Pseudomonadati</taxon>
        <taxon>Pseudomonadota</taxon>
        <taxon>Acidithiobacillia</taxon>
        <taxon>Acidithiobacillales</taxon>
        <taxon>Acidithiobacillaceae</taxon>
        <taxon>Acidithiobacillus</taxon>
    </lineage>
</organism>
<evidence type="ECO:0000313" key="3">
    <source>
        <dbReference type="Proteomes" id="UP000094893"/>
    </source>
</evidence>
<keyword evidence="4" id="KW-1185">Reference proteome</keyword>
<evidence type="ECO:0000313" key="2">
    <source>
        <dbReference type="EMBL" id="OCX76073.1"/>
    </source>
</evidence>
<name>A0A1C2J5U7_ACITH</name>
<dbReference type="GeneID" id="60697265"/>
<dbReference type="EMBL" id="LWSA01000351">
    <property type="protein sequence ID" value="OCX67457.1"/>
    <property type="molecule type" value="Genomic_DNA"/>
</dbReference>
<evidence type="ECO:0008006" key="5">
    <source>
        <dbReference type="Google" id="ProtNLM"/>
    </source>
</evidence>
<dbReference type="AlphaFoldDB" id="A0A1C2J5U7"/>
<evidence type="ECO:0000313" key="1">
    <source>
        <dbReference type="EMBL" id="OCX67457.1"/>
    </source>
</evidence>
<dbReference type="Proteomes" id="UP000095008">
    <property type="component" value="Unassembled WGS sequence"/>
</dbReference>